<dbReference type="PANTHER" id="PTHR43300">
    <property type="entry name" value="ACETYLTRANSFERASE"/>
    <property type="match status" value="1"/>
</dbReference>
<dbReference type="InterPro" id="IPR018357">
    <property type="entry name" value="Hexapep_transf_CS"/>
</dbReference>
<evidence type="ECO:0000256" key="1">
    <source>
        <dbReference type="ARBA" id="ARBA00007274"/>
    </source>
</evidence>
<dbReference type="Pfam" id="PF05523">
    <property type="entry name" value="FdtA"/>
    <property type="match status" value="1"/>
</dbReference>
<reference evidence="6 7" key="1">
    <citation type="submission" date="2019-01" db="EMBL/GenBank/DDBJ databases">
        <title>Zoogloea oleivorans genome sequencing and assembly.</title>
        <authorList>
            <person name="Tancsics A."/>
            <person name="Farkas M."/>
            <person name="Kriszt B."/>
            <person name="Maroti G."/>
            <person name="Horvath B."/>
        </authorList>
    </citation>
    <scope>NUCLEOTIDE SEQUENCE [LARGE SCALE GENOMIC DNA]</scope>
    <source>
        <strain evidence="6 7">Buc</strain>
    </source>
</reference>
<keyword evidence="6" id="KW-0413">Isomerase</keyword>
<dbReference type="InterPro" id="IPR001451">
    <property type="entry name" value="Hexapep"/>
</dbReference>
<evidence type="ECO:0000256" key="4">
    <source>
        <dbReference type="ARBA" id="ARBA00023315"/>
    </source>
</evidence>
<dbReference type="CDD" id="cd03358">
    <property type="entry name" value="LbH_WxcM_N_like"/>
    <property type="match status" value="1"/>
</dbReference>
<dbReference type="CDD" id="cd20292">
    <property type="entry name" value="cupin_QdtA-like"/>
    <property type="match status" value="1"/>
</dbReference>
<dbReference type="EMBL" id="SDKK01000005">
    <property type="protein sequence ID" value="TYC60290.1"/>
    <property type="molecule type" value="Genomic_DNA"/>
</dbReference>
<evidence type="ECO:0000313" key="7">
    <source>
        <dbReference type="Proteomes" id="UP000389128"/>
    </source>
</evidence>
<name>A0A6C2D171_9RHOO</name>
<sequence>MAGEASELGTTNVFVHAQALCESSQIGAGSRVWAFAHILPGARLGADCNVCDHVFIENRVLIGDRVTIKCGVQLWDGIELGDDVFIGPNATFCNDRMPRSKCYPAEYLKTRVEQKASIGANATILPGVTIGRNAMVGAGAVVTRSVPPNAIVVGNPARIVGYVDTVGQVAPGAVVPQVSSSRFGGVQLFRQPLIKDMRGDLTVGECGSSLPFTPQRYFIVMNVPSQEVRGEHAHRQCEQFLLCVSGRCQVMTDDGRLRQEYTLDDPTLGLYLPPMTWGVQYRYSSDAVLLVFASHCYDADDYIRDYQLFLDTVGAGQVA</sequence>
<comment type="similarity">
    <text evidence="1">Belongs to the transferase hexapeptide repeat family.</text>
</comment>
<gene>
    <name evidence="6" type="ORF">ETQ85_06420</name>
</gene>
<evidence type="ECO:0000256" key="3">
    <source>
        <dbReference type="ARBA" id="ARBA00022737"/>
    </source>
</evidence>
<keyword evidence="7" id="KW-1185">Reference proteome</keyword>
<evidence type="ECO:0000313" key="6">
    <source>
        <dbReference type="EMBL" id="TYC60290.1"/>
    </source>
</evidence>
<dbReference type="SUPFAM" id="SSF51161">
    <property type="entry name" value="Trimeric LpxA-like enzymes"/>
    <property type="match status" value="1"/>
</dbReference>
<dbReference type="InterPro" id="IPR014710">
    <property type="entry name" value="RmlC-like_jellyroll"/>
</dbReference>
<dbReference type="Gene3D" id="2.60.120.10">
    <property type="entry name" value="Jelly Rolls"/>
    <property type="match status" value="1"/>
</dbReference>
<keyword evidence="4" id="KW-0012">Acyltransferase</keyword>
<dbReference type="Proteomes" id="UP000389128">
    <property type="component" value="Unassembled WGS sequence"/>
</dbReference>
<dbReference type="GO" id="GO:0016746">
    <property type="term" value="F:acyltransferase activity"/>
    <property type="evidence" value="ECO:0007669"/>
    <property type="project" value="UniProtKB-KW"/>
</dbReference>
<dbReference type="InterPro" id="IPR011004">
    <property type="entry name" value="Trimer_LpxA-like_sf"/>
</dbReference>
<dbReference type="InterPro" id="IPR008894">
    <property type="entry name" value="QdtA_cupin_dom"/>
</dbReference>
<dbReference type="InterPro" id="IPR011051">
    <property type="entry name" value="RmlC_Cupin_sf"/>
</dbReference>
<dbReference type="GO" id="GO:0016853">
    <property type="term" value="F:isomerase activity"/>
    <property type="evidence" value="ECO:0007669"/>
    <property type="project" value="UniProtKB-KW"/>
</dbReference>
<evidence type="ECO:0000256" key="2">
    <source>
        <dbReference type="ARBA" id="ARBA00022679"/>
    </source>
</evidence>
<dbReference type="PROSITE" id="PS00101">
    <property type="entry name" value="HEXAPEP_TRANSFERASES"/>
    <property type="match status" value="1"/>
</dbReference>
<protein>
    <submittedName>
        <fullName evidence="6">Isomerase</fullName>
    </submittedName>
</protein>
<dbReference type="Gene3D" id="2.160.10.10">
    <property type="entry name" value="Hexapeptide repeat proteins"/>
    <property type="match status" value="1"/>
</dbReference>
<organism evidence="6 7">
    <name type="scientific">Zoogloea oleivorans</name>
    <dbReference type="NCBI Taxonomy" id="1552750"/>
    <lineage>
        <taxon>Bacteria</taxon>
        <taxon>Pseudomonadati</taxon>
        <taxon>Pseudomonadota</taxon>
        <taxon>Betaproteobacteria</taxon>
        <taxon>Rhodocyclales</taxon>
        <taxon>Zoogloeaceae</taxon>
        <taxon>Zoogloea</taxon>
    </lineage>
</organism>
<evidence type="ECO:0000259" key="5">
    <source>
        <dbReference type="Pfam" id="PF05523"/>
    </source>
</evidence>
<dbReference type="SUPFAM" id="SSF51182">
    <property type="entry name" value="RmlC-like cupins"/>
    <property type="match status" value="1"/>
</dbReference>
<keyword evidence="3" id="KW-0677">Repeat</keyword>
<dbReference type="Pfam" id="PF00132">
    <property type="entry name" value="Hexapep"/>
    <property type="match status" value="2"/>
</dbReference>
<dbReference type="InterPro" id="IPR050179">
    <property type="entry name" value="Trans_hexapeptide_repeat"/>
</dbReference>
<keyword evidence="2" id="KW-0808">Transferase</keyword>
<accession>A0A6C2D171</accession>
<comment type="caution">
    <text evidence="6">The sequence shown here is derived from an EMBL/GenBank/DDBJ whole genome shotgun (WGS) entry which is preliminary data.</text>
</comment>
<proteinExistence type="inferred from homology"/>
<feature type="domain" description="Sugar 3,4-ketoisomerase QdtA cupin" evidence="5">
    <location>
        <begin position="186"/>
        <end position="312"/>
    </location>
</feature>
<dbReference type="AlphaFoldDB" id="A0A6C2D171"/>
<dbReference type="PANTHER" id="PTHR43300:SF4">
    <property type="entry name" value="ACYL-[ACYL-CARRIER-PROTEIN]--UDP-N-ACETYLGLUCOSAMINE O-ACYLTRANSFERASE"/>
    <property type="match status" value="1"/>
</dbReference>